<dbReference type="OrthoDB" id="2199273at2"/>
<dbReference type="eggNOG" id="ENOG503219D">
    <property type="taxonomic scope" value="Bacteria"/>
</dbReference>
<feature type="transmembrane region" description="Helical" evidence="1">
    <location>
        <begin position="7"/>
        <end position="31"/>
    </location>
</feature>
<keyword evidence="1" id="KW-0812">Transmembrane</keyword>
<dbReference type="RefSeq" id="WP_052125985.1">
    <property type="nucleotide sequence ID" value="NZ_AVCZ01000001.1"/>
</dbReference>
<dbReference type="InterPro" id="IPR021509">
    <property type="entry name" value="DUF3169"/>
</dbReference>
<comment type="caution">
    <text evidence="2">The sequence shown here is derived from an EMBL/GenBank/DDBJ whole genome shotgun (WGS) entry which is preliminary data.</text>
</comment>
<sequence length="226" mass="25072">MKRWLITLIISAVIGFAVGYLLSVGFSFDFLKYSDGIVIGILVIVFVLLGTSYVLARQIKKLHQTEFIGDEEDAADVIIYKKFTDYTLFVQTSLTLSVLALCTTMVTTQKLALAIVSLVGLGFSYILLVFMNSLLQMVYPERPLPKANDPKYAEKLLDMSDDGEKHVILIGLYKTFQLMGVALVFGIVLSTIYSVSTGNSQLFSILVMGIILILINGKYSLSIREK</sequence>
<dbReference type="EMBL" id="JPVQ01000001">
    <property type="protein sequence ID" value="KGR92289.1"/>
    <property type="molecule type" value="Genomic_DNA"/>
</dbReference>
<keyword evidence="1" id="KW-1133">Transmembrane helix</keyword>
<organism evidence="2 3">
    <name type="scientific">Ureibacillus massiliensis 4400831 = CIP 108448 = CCUG 49529</name>
    <dbReference type="NCBI Taxonomy" id="1211035"/>
    <lineage>
        <taxon>Bacteria</taxon>
        <taxon>Bacillati</taxon>
        <taxon>Bacillota</taxon>
        <taxon>Bacilli</taxon>
        <taxon>Bacillales</taxon>
        <taxon>Caryophanaceae</taxon>
        <taxon>Ureibacillus</taxon>
    </lineage>
</organism>
<evidence type="ECO:0000313" key="2">
    <source>
        <dbReference type="EMBL" id="KGR92289.1"/>
    </source>
</evidence>
<dbReference type="Pfam" id="PF11368">
    <property type="entry name" value="DUF3169"/>
    <property type="match status" value="1"/>
</dbReference>
<feature type="transmembrane region" description="Helical" evidence="1">
    <location>
        <begin position="202"/>
        <end position="221"/>
    </location>
</feature>
<evidence type="ECO:0000256" key="1">
    <source>
        <dbReference type="SAM" id="Phobius"/>
    </source>
</evidence>
<name>A0A0A3J5K6_9BACL</name>
<feature type="transmembrane region" description="Helical" evidence="1">
    <location>
        <begin position="86"/>
        <end position="106"/>
    </location>
</feature>
<keyword evidence="1" id="KW-0472">Membrane</keyword>
<feature type="transmembrane region" description="Helical" evidence="1">
    <location>
        <begin position="37"/>
        <end position="56"/>
    </location>
</feature>
<feature type="transmembrane region" description="Helical" evidence="1">
    <location>
        <begin position="175"/>
        <end position="196"/>
    </location>
</feature>
<evidence type="ECO:0008006" key="4">
    <source>
        <dbReference type="Google" id="ProtNLM"/>
    </source>
</evidence>
<dbReference type="Proteomes" id="UP000030595">
    <property type="component" value="Unassembled WGS sequence"/>
</dbReference>
<proteinExistence type="predicted"/>
<gene>
    <name evidence="2" type="ORF">CD30_00200</name>
</gene>
<dbReference type="AlphaFoldDB" id="A0A0A3J5K6"/>
<keyword evidence="3" id="KW-1185">Reference proteome</keyword>
<accession>A0A0A3J5K6</accession>
<evidence type="ECO:0000313" key="3">
    <source>
        <dbReference type="Proteomes" id="UP000030595"/>
    </source>
</evidence>
<protein>
    <recommendedName>
        <fullName evidence="4">DUF3169 domain-containing protein</fullName>
    </recommendedName>
</protein>
<feature type="transmembrane region" description="Helical" evidence="1">
    <location>
        <begin position="112"/>
        <end position="135"/>
    </location>
</feature>
<reference evidence="2 3" key="1">
    <citation type="submission" date="2014-02" db="EMBL/GenBank/DDBJ databases">
        <title>Draft genome sequence of Lysinibacillus massiliensis CCUG 49529.</title>
        <authorList>
            <person name="Zhang F."/>
            <person name="Wang G."/>
            <person name="Zhang L."/>
        </authorList>
    </citation>
    <scope>NUCLEOTIDE SEQUENCE [LARGE SCALE GENOMIC DNA]</scope>
    <source>
        <strain evidence="2 3">CCUG 49529</strain>
    </source>
</reference>